<dbReference type="HOGENOM" id="CLU_150646_10_1_9"/>
<dbReference type="SMART" id="SM00899">
    <property type="entry name" value="FeoA"/>
    <property type="match status" value="1"/>
</dbReference>
<gene>
    <name evidence="3" type="ordered locus">Halsa_2041</name>
</gene>
<accession>E4RJN8</accession>
<organism evidence="3 4">
    <name type="scientific">Halanaerobium hydrogeniformans</name>
    <name type="common">Halanaerobium sp. (strain sapolanicus)</name>
    <dbReference type="NCBI Taxonomy" id="656519"/>
    <lineage>
        <taxon>Bacteria</taxon>
        <taxon>Bacillati</taxon>
        <taxon>Bacillota</taxon>
        <taxon>Clostridia</taxon>
        <taxon>Halanaerobiales</taxon>
        <taxon>Halanaerobiaceae</taxon>
        <taxon>Halanaerobium</taxon>
    </lineage>
</organism>
<keyword evidence="1" id="KW-0408">Iron</keyword>
<proteinExistence type="predicted"/>
<dbReference type="AlphaFoldDB" id="E4RJN8"/>
<protein>
    <submittedName>
        <fullName evidence="3">FeoA family protein</fullName>
    </submittedName>
</protein>
<dbReference type="EMBL" id="CP002304">
    <property type="protein sequence ID" value="ADQ15458.1"/>
    <property type="molecule type" value="Genomic_DNA"/>
</dbReference>
<feature type="domain" description="Ferrous iron transporter FeoA-like" evidence="2">
    <location>
        <begin position="7"/>
        <end position="75"/>
    </location>
</feature>
<evidence type="ECO:0000313" key="3">
    <source>
        <dbReference type="EMBL" id="ADQ15458.1"/>
    </source>
</evidence>
<sequence>MQLQKKLSLKNIPENSEAEILYVPEHSLLAPLGLRKGKKIKILSSQAWNGPLVVEIEGRQIALAKDIAKDILVRHEVLTHAAI</sequence>
<dbReference type="InterPro" id="IPR038157">
    <property type="entry name" value="FeoA_core_dom"/>
</dbReference>
<dbReference type="RefSeq" id="WP_013406526.1">
    <property type="nucleotide sequence ID" value="NC_014654.1"/>
</dbReference>
<keyword evidence="4" id="KW-1185">Reference proteome</keyword>
<evidence type="ECO:0000256" key="1">
    <source>
        <dbReference type="ARBA" id="ARBA00023004"/>
    </source>
</evidence>
<dbReference type="SUPFAM" id="SSF50037">
    <property type="entry name" value="C-terminal domain of transcriptional repressors"/>
    <property type="match status" value="1"/>
</dbReference>
<dbReference type="InterPro" id="IPR008988">
    <property type="entry name" value="Transcriptional_repressor_C"/>
</dbReference>
<evidence type="ECO:0000313" key="4">
    <source>
        <dbReference type="Proteomes" id="UP000007434"/>
    </source>
</evidence>
<dbReference type="STRING" id="656519.Halsa_2041"/>
<reference evidence="3 4" key="1">
    <citation type="submission" date="2010-11" db="EMBL/GenBank/DDBJ databases">
        <title>Complete sequence of Halanaerobium sp. sapolanicus.</title>
        <authorList>
            <consortium name="US DOE Joint Genome Institute"/>
            <person name="Lucas S."/>
            <person name="Copeland A."/>
            <person name="Lapidus A."/>
            <person name="Cheng J.-F."/>
            <person name="Bruce D."/>
            <person name="Goodwin L."/>
            <person name="Pitluck S."/>
            <person name="Davenport K."/>
            <person name="Detter J.C."/>
            <person name="Han C."/>
            <person name="Tapia R."/>
            <person name="Land M."/>
            <person name="Hauser L."/>
            <person name="Jeffries C."/>
            <person name="Kyrpides N."/>
            <person name="Ivanova N."/>
            <person name="Mikhailova N."/>
            <person name="Begemann M.B."/>
            <person name="Mormile M.R."/>
            <person name="Wall J.D."/>
            <person name="Elias D.A."/>
            <person name="Woyke T."/>
        </authorList>
    </citation>
    <scope>NUCLEOTIDE SEQUENCE [LARGE SCALE GENOMIC DNA]</scope>
    <source>
        <strain evidence="4">sapolanicus</strain>
    </source>
</reference>
<dbReference type="Proteomes" id="UP000007434">
    <property type="component" value="Chromosome"/>
</dbReference>
<dbReference type="Gene3D" id="2.30.30.90">
    <property type="match status" value="1"/>
</dbReference>
<reference evidence="3 4" key="2">
    <citation type="journal article" date="2011" name="J. Bacteriol.">
        <title>Complete Genome Sequence of the Haloalkaliphilic, Hydrogen Producing Halanaerobium hydrogenoformans.</title>
        <authorList>
            <person name="Brown S.D."/>
            <person name="Begemann M.B."/>
            <person name="Mormile M.R."/>
            <person name="Wall J.D."/>
            <person name="Han C.S."/>
            <person name="Goodwin L.A."/>
            <person name="Pitluck S."/>
            <person name="Land M.L."/>
            <person name="Hauser L.J."/>
            <person name="Elias D.A."/>
        </authorList>
    </citation>
    <scope>NUCLEOTIDE SEQUENCE [LARGE SCALE GENOMIC DNA]</scope>
    <source>
        <strain evidence="4">sapolanicus</strain>
    </source>
</reference>
<dbReference type="GO" id="GO:0046914">
    <property type="term" value="F:transition metal ion binding"/>
    <property type="evidence" value="ECO:0007669"/>
    <property type="project" value="InterPro"/>
</dbReference>
<evidence type="ECO:0000259" key="2">
    <source>
        <dbReference type="SMART" id="SM00899"/>
    </source>
</evidence>
<dbReference type="Pfam" id="PF04023">
    <property type="entry name" value="FeoA"/>
    <property type="match status" value="1"/>
</dbReference>
<dbReference type="KEGG" id="has:Halsa_2041"/>
<name>E4RJN8_HALHG</name>
<dbReference type="InterPro" id="IPR007167">
    <property type="entry name" value="Fe-transptr_FeoA-like"/>
</dbReference>
<dbReference type="eggNOG" id="COG1918">
    <property type="taxonomic scope" value="Bacteria"/>
</dbReference>